<dbReference type="GO" id="GO:0005886">
    <property type="term" value="C:plasma membrane"/>
    <property type="evidence" value="ECO:0007669"/>
    <property type="project" value="UniProtKB-SubCell"/>
</dbReference>
<evidence type="ECO:0000313" key="10">
    <source>
        <dbReference type="Proteomes" id="UP000287171"/>
    </source>
</evidence>
<dbReference type="InterPro" id="IPR036259">
    <property type="entry name" value="MFS_trans_sf"/>
</dbReference>
<dbReference type="CDD" id="cd17325">
    <property type="entry name" value="MFS_MdtG_SLC18_like"/>
    <property type="match status" value="1"/>
</dbReference>
<dbReference type="Gene3D" id="1.20.1250.20">
    <property type="entry name" value="MFS general substrate transporter like domains"/>
    <property type="match status" value="1"/>
</dbReference>
<dbReference type="AlphaFoldDB" id="A0A402BCJ8"/>
<evidence type="ECO:0000256" key="5">
    <source>
        <dbReference type="ARBA" id="ARBA00023136"/>
    </source>
</evidence>
<feature type="transmembrane region" description="Helical" evidence="7">
    <location>
        <begin position="403"/>
        <end position="424"/>
    </location>
</feature>
<dbReference type="InterPro" id="IPR020846">
    <property type="entry name" value="MFS_dom"/>
</dbReference>
<organism evidence="9 10">
    <name type="scientific">Dictyobacter alpinus</name>
    <dbReference type="NCBI Taxonomy" id="2014873"/>
    <lineage>
        <taxon>Bacteria</taxon>
        <taxon>Bacillati</taxon>
        <taxon>Chloroflexota</taxon>
        <taxon>Ktedonobacteria</taxon>
        <taxon>Ktedonobacterales</taxon>
        <taxon>Dictyobacteraceae</taxon>
        <taxon>Dictyobacter</taxon>
    </lineage>
</organism>
<dbReference type="EMBL" id="BIFT01000001">
    <property type="protein sequence ID" value="GCE29069.1"/>
    <property type="molecule type" value="Genomic_DNA"/>
</dbReference>
<reference evidence="10" key="1">
    <citation type="submission" date="2018-12" db="EMBL/GenBank/DDBJ databases">
        <title>Tengunoibacter tsumagoiensis gen. nov., sp. nov., Dictyobacter kobayashii sp. nov., D. alpinus sp. nov., and D. joshuensis sp. nov. and description of Dictyobacteraceae fam. nov. within the order Ktedonobacterales isolated from Tengu-no-mugimeshi.</title>
        <authorList>
            <person name="Wang C.M."/>
            <person name="Zheng Y."/>
            <person name="Sakai Y."/>
            <person name="Toyoda A."/>
            <person name="Minakuchi Y."/>
            <person name="Abe K."/>
            <person name="Yokota A."/>
            <person name="Yabe S."/>
        </authorList>
    </citation>
    <scope>NUCLEOTIDE SEQUENCE [LARGE SCALE GENOMIC DNA]</scope>
    <source>
        <strain evidence="10">Uno16</strain>
    </source>
</reference>
<evidence type="ECO:0000256" key="2">
    <source>
        <dbReference type="ARBA" id="ARBA00022448"/>
    </source>
</evidence>
<dbReference type="InterPro" id="IPR011701">
    <property type="entry name" value="MFS"/>
</dbReference>
<dbReference type="PANTHER" id="PTHR23506:SF23">
    <property type="entry name" value="GH10249P"/>
    <property type="match status" value="1"/>
</dbReference>
<comment type="subcellular location">
    <subcellularLocation>
        <location evidence="1">Cell membrane</location>
        <topology evidence="1">Multi-pass membrane protein</topology>
    </subcellularLocation>
</comment>
<accession>A0A402BCJ8</accession>
<feature type="compositionally biased region" description="Basic and acidic residues" evidence="6">
    <location>
        <begin position="7"/>
        <end position="18"/>
    </location>
</feature>
<sequence length="444" mass="47397">MTTSDQTELHVSAERTQMEEIATSPPPSQQKRVTRALAFLPASLALIMTGFGIIVPVFPQRLEALGLGAGTLALMEGAFGLGTFLFSTPMGVLANRYGRKPIVLFALFGFILSNLLLAYVNTAPLFIIIRFLEGTFVAGFMPASMAMVGDAVPLDKQGRWIGFMTTAQAGGLALGPAIGGVLYQSWGFRSPFLLSAGCALIAALLALVLLPETLPEQVRLEEVERRANKRNGIKKVDVNAPRLSRLALLFAPLLLLDLGTMFVYPFSLPQYPFFFKDTLHYSPAQYGLIISAYGLSVALFPFFLGRLSDKGSKRLLVTIGCLFAAALNLGMLFLHQYALLIVAAAITGIGSALLMPALGTVYLSATSDHNRSQIMGIRSTAISLALLIAPLSQAAIAPWVTPQITFAIAGGLSIAMAVFAIYAISAVRPKAPQDETTPANNTAL</sequence>
<dbReference type="SUPFAM" id="SSF103473">
    <property type="entry name" value="MFS general substrate transporter"/>
    <property type="match status" value="1"/>
</dbReference>
<dbReference type="PANTHER" id="PTHR23506">
    <property type="entry name" value="GH10249P"/>
    <property type="match status" value="1"/>
</dbReference>
<keyword evidence="10" id="KW-1185">Reference proteome</keyword>
<dbReference type="PROSITE" id="PS50850">
    <property type="entry name" value="MFS"/>
    <property type="match status" value="1"/>
</dbReference>
<keyword evidence="4 7" id="KW-1133">Transmembrane helix</keyword>
<feature type="region of interest" description="Disordered" evidence="6">
    <location>
        <begin position="1"/>
        <end position="28"/>
    </location>
</feature>
<dbReference type="PRINTS" id="PR01035">
    <property type="entry name" value="TCRTETA"/>
</dbReference>
<evidence type="ECO:0000256" key="1">
    <source>
        <dbReference type="ARBA" id="ARBA00004651"/>
    </source>
</evidence>
<keyword evidence="2" id="KW-0813">Transport</keyword>
<evidence type="ECO:0000256" key="6">
    <source>
        <dbReference type="SAM" id="MobiDB-lite"/>
    </source>
</evidence>
<feature type="transmembrane region" description="Helical" evidence="7">
    <location>
        <begin position="160"/>
        <end position="186"/>
    </location>
</feature>
<evidence type="ECO:0000256" key="4">
    <source>
        <dbReference type="ARBA" id="ARBA00022989"/>
    </source>
</evidence>
<dbReference type="RefSeq" id="WP_161982318.1">
    <property type="nucleotide sequence ID" value="NZ_BIFT01000001.1"/>
</dbReference>
<feature type="transmembrane region" description="Helical" evidence="7">
    <location>
        <begin position="315"/>
        <end position="334"/>
    </location>
</feature>
<feature type="transmembrane region" description="Helical" evidence="7">
    <location>
        <begin position="36"/>
        <end position="58"/>
    </location>
</feature>
<dbReference type="Pfam" id="PF07690">
    <property type="entry name" value="MFS_1"/>
    <property type="match status" value="1"/>
</dbReference>
<evidence type="ECO:0000256" key="3">
    <source>
        <dbReference type="ARBA" id="ARBA00022692"/>
    </source>
</evidence>
<feature type="transmembrane region" description="Helical" evidence="7">
    <location>
        <begin position="192"/>
        <end position="210"/>
    </location>
</feature>
<dbReference type="InterPro" id="IPR001958">
    <property type="entry name" value="Tet-R_TetA/multi-R_MdtG-like"/>
</dbReference>
<feature type="domain" description="Major facilitator superfamily (MFS) profile" evidence="8">
    <location>
        <begin position="36"/>
        <end position="428"/>
    </location>
</feature>
<evidence type="ECO:0000313" key="9">
    <source>
        <dbReference type="EMBL" id="GCE29069.1"/>
    </source>
</evidence>
<dbReference type="Proteomes" id="UP000287171">
    <property type="component" value="Unassembled WGS sequence"/>
</dbReference>
<feature type="transmembrane region" description="Helical" evidence="7">
    <location>
        <begin position="64"/>
        <end position="90"/>
    </location>
</feature>
<feature type="transmembrane region" description="Helical" evidence="7">
    <location>
        <begin position="375"/>
        <end position="397"/>
    </location>
</feature>
<comment type="caution">
    <text evidence="9">The sequence shown here is derived from an EMBL/GenBank/DDBJ whole genome shotgun (WGS) entry which is preliminary data.</text>
</comment>
<dbReference type="GO" id="GO:0022857">
    <property type="term" value="F:transmembrane transporter activity"/>
    <property type="evidence" value="ECO:0007669"/>
    <property type="project" value="InterPro"/>
</dbReference>
<name>A0A402BCJ8_9CHLR</name>
<dbReference type="InterPro" id="IPR050930">
    <property type="entry name" value="MFS_Vesicular_Transporter"/>
</dbReference>
<evidence type="ECO:0000256" key="7">
    <source>
        <dbReference type="SAM" id="Phobius"/>
    </source>
</evidence>
<proteinExistence type="predicted"/>
<feature type="transmembrane region" description="Helical" evidence="7">
    <location>
        <begin position="126"/>
        <end position="148"/>
    </location>
</feature>
<feature type="transmembrane region" description="Helical" evidence="7">
    <location>
        <begin position="284"/>
        <end position="303"/>
    </location>
</feature>
<keyword evidence="3 7" id="KW-0812">Transmembrane</keyword>
<evidence type="ECO:0000259" key="8">
    <source>
        <dbReference type="PROSITE" id="PS50850"/>
    </source>
</evidence>
<feature type="transmembrane region" description="Helical" evidence="7">
    <location>
        <begin position="243"/>
        <end position="264"/>
    </location>
</feature>
<keyword evidence="5 7" id="KW-0472">Membrane</keyword>
<gene>
    <name evidence="9" type="ORF">KDA_45530</name>
</gene>
<protein>
    <recommendedName>
        <fullName evidence="8">Major facilitator superfamily (MFS) profile domain-containing protein</fullName>
    </recommendedName>
</protein>
<dbReference type="Gene3D" id="1.20.1720.10">
    <property type="entry name" value="Multidrug resistance protein D"/>
    <property type="match status" value="1"/>
</dbReference>
<feature type="transmembrane region" description="Helical" evidence="7">
    <location>
        <begin position="102"/>
        <end position="120"/>
    </location>
</feature>
<feature type="transmembrane region" description="Helical" evidence="7">
    <location>
        <begin position="340"/>
        <end position="363"/>
    </location>
</feature>